<sequence>MAAKQILYKGITRTIGTEADTKERVECCLHYRETRAPIFSTASILPRLVWYIWNRNDKCFNNKDTSAYSSWLKYETRQQSHMFQHTAGSVKWMLHGQNRIMEPVWVSSY</sequence>
<evidence type="ECO:0000313" key="1">
    <source>
        <dbReference type="EMBL" id="CAG7869714.1"/>
    </source>
</evidence>
<dbReference type="EMBL" id="LR031569">
    <property type="protein sequence ID" value="VDC66402.1"/>
    <property type="molecule type" value="Genomic_DNA"/>
</dbReference>
<evidence type="ECO:0000313" key="2">
    <source>
        <dbReference type="EMBL" id="VDC66402.1"/>
    </source>
</evidence>
<organism evidence="2">
    <name type="scientific">Brassica campestris</name>
    <name type="common">Field mustard</name>
    <dbReference type="NCBI Taxonomy" id="3711"/>
    <lineage>
        <taxon>Eukaryota</taxon>
        <taxon>Viridiplantae</taxon>
        <taxon>Streptophyta</taxon>
        <taxon>Embryophyta</taxon>
        <taxon>Tracheophyta</taxon>
        <taxon>Spermatophyta</taxon>
        <taxon>Magnoliopsida</taxon>
        <taxon>eudicotyledons</taxon>
        <taxon>Gunneridae</taxon>
        <taxon>Pentapetalae</taxon>
        <taxon>rosids</taxon>
        <taxon>malvids</taxon>
        <taxon>Brassicales</taxon>
        <taxon>Brassicaceae</taxon>
        <taxon>Brassiceae</taxon>
        <taxon>Brassica</taxon>
    </lineage>
</organism>
<name>A0A3P5YF78_BRACM</name>
<proteinExistence type="predicted"/>
<dbReference type="AlphaFoldDB" id="A0A3P5YF78"/>
<dbReference type="EMBL" id="LS974622">
    <property type="protein sequence ID" value="CAG7869714.1"/>
    <property type="molecule type" value="Genomic_DNA"/>
</dbReference>
<reference evidence="2" key="1">
    <citation type="submission" date="2018-11" db="EMBL/GenBank/DDBJ databases">
        <authorList>
            <consortium name="Genoscope - CEA"/>
            <person name="William W."/>
        </authorList>
    </citation>
    <scope>NUCLEOTIDE SEQUENCE</scope>
</reference>
<gene>
    <name evidence="2" type="ORF">BRAA06T24942Z</name>
    <name evidence="1" type="ORF">BRAPAZ1V2_A06P19540.2</name>
</gene>
<dbReference type="Gramene" id="A06p19540.2_BraZ1">
    <property type="protein sequence ID" value="A06p19540.2_BraZ1.CDS"/>
    <property type="gene ID" value="A06g19540.2_BraZ1"/>
</dbReference>
<protein>
    <submittedName>
        <fullName evidence="1">Uncharacterized protein</fullName>
    </submittedName>
</protein>
<dbReference type="Proteomes" id="UP000694005">
    <property type="component" value="Chromosome A06"/>
</dbReference>
<accession>A0A3P5YF78</accession>